<name>A0A225D7D1_9BACT</name>
<dbReference type="SUPFAM" id="SSF46785">
    <property type="entry name" value="Winged helix' DNA-binding domain"/>
    <property type="match status" value="1"/>
</dbReference>
<dbReference type="InterPro" id="IPR036388">
    <property type="entry name" value="WH-like_DNA-bd_sf"/>
</dbReference>
<dbReference type="Pfam" id="PF03551">
    <property type="entry name" value="PadR"/>
    <property type="match status" value="1"/>
</dbReference>
<organism evidence="2 3">
    <name type="scientific">Fimbriiglobus ruber</name>
    <dbReference type="NCBI Taxonomy" id="1908690"/>
    <lineage>
        <taxon>Bacteria</taxon>
        <taxon>Pseudomonadati</taxon>
        <taxon>Planctomycetota</taxon>
        <taxon>Planctomycetia</taxon>
        <taxon>Gemmatales</taxon>
        <taxon>Gemmataceae</taxon>
        <taxon>Fimbriiglobus</taxon>
    </lineage>
</organism>
<reference evidence="3" key="1">
    <citation type="submission" date="2017-06" db="EMBL/GenBank/DDBJ databases">
        <title>Genome analysis of Fimbriiglobus ruber SP5, the first member of the order Planctomycetales with confirmed chitinolytic capability.</title>
        <authorList>
            <person name="Ravin N.V."/>
            <person name="Rakitin A.L."/>
            <person name="Ivanova A.A."/>
            <person name="Beletsky A.V."/>
            <person name="Kulichevskaya I.S."/>
            <person name="Mardanov A.V."/>
            <person name="Dedysh S.N."/>
        </authorList>
    </citation>
    <scope>NUCLEOTIDE SEQUENCE [LARGE SCALE GENOMIC DNA]</scope>
    <source>
        <strain evidence="3">SP5</strain>
    </source>
</reference>
<accession>A0A225D7D1</accession>
<evidence type="ECO:0000313" key="2">
    <source>
        <dbReference type="EMBL" id="OWK37510.1"/>
    </source>
</evidence>
<dbReference type="Proteomes" id="UP000214646">
    <property type="component" value="Unassembled WGS sequence"/>
</dbReference>
<evidence type="ECO:0000259" key="1">
    <source>
        <dbReference type="Pfam" id="PF03551"/>
    </source>
</evidence>
<dbReference type="PANTHER" id="PTHR33169:SF14">
    <property type="entry name" value="TRANSCRIPTIONAL REGULATOR RV3488"/>
    <property type="match status" value="1"/>
</dbReference>
<dbReference type="InterPro" id="IPR052509">
    <property type="entry name" value="Metal_resp_DNA-bind_regulator"/>
</dbReference>
<dbReference type="Gene3D" id="1.10.10.10">
    <property type="entry name" value="Winged helix-like DNA-binding domain superfamily/Winged helix DNA-binding domain"/>
    <property type="match status" value="1"/>
</dbReference>
<gene>
    <name evidence="2" type="ORF">FRUB_06630</name>
</gene>
<feature type="domain" description="Transcription regulator PadR N-terminal" evidence="1">
    <location>
        <begin position="18"/>
        <end position="91"/>
    </location>
</feature>
<keyword evidence="3" id="KW-1185">Reference proteome</keyword>
<protein>
    <submittedName>
        <fullName evidence="2">Transcriptional regulator, PadR family</fullName>
    </submittedName>
</protein>
<proteinExistence type="predicted"/>
<evidence type="ECO:0000313" key="3">
    <source>
        <dbReference type="Proteomes" id="UP000214646"/>
    </source>
</evidence>
<dbReference type="PANTHER" id="PTHR33169">
    <property type="entry name" value="PADR-FAMILY TRANSCRIPTIONAL REGULATOR"/>
    <property type="match status" value="1"/>
</dbReference>
<dbReference type="InterPro" id="IPR036390">
    <property type="entry name" value="WH_DNA-bd_sf"/>
</dbReference>
<dbReference type="NCBIfam" id="TIGR03433">
    <property type="entry name" value="padR_acidobact"/>
    <property type="match status" value="1"/>
</dbReference>
<dbReference type="InterPro" id="IPR005149">
    <property type="entry name" value="Tscrpt_reg_PadR_N"/>
</dbReference>
<dbReference type="InterPro" id="IPR017799">
    <property type="entry name" value="Tscrpt_reg_PadR_acidobac-type"/>
</dbReference>
<dbReference type="AlphaFoldDB" id="A0A225D7D1"/>
<dbReference type="EMBL" id="NIDE01000014">
    <property type="protein sequence ID" value="OWK37510.1"/>
    <property type="molecule type" value="Genomic_DNA"/>
</dbReference>
<comment type="caution">
    <text evidence="2">The sequence shown here is derived from an EMBL/GenBank/DDBJ whole genome shotgun (WGS) entry which is preliminary data.</text>
</comment>
<sequence length="115" mass="12870">MSVGMDTELLKGTLTLLILSLLSRKPMYGYEMAATVHRDTGGAFTWREGSLYPSLHKLQADGLIDGRWEEKETGRKRRYYHITPAGRAVLKAKTESWAELCGAVNLILEASRGRT</sequence>